<feature type="region of interest" description="Disordered" evidence="1">
    <location>
        <begin position="1"/>
        <end position="30"/>
    </location>
</feature>
<dbReference type="AlphaFoldDB" id="A0A4Y2MD76"/>
<organism evidence="2 3">
    <name type="scientific">Araneus ventricosus</name>
    <name type="common">Orbweaver spider</name>
    <name type="synonym">Epeira ventricosa</name>
    <dbReference type="NCBI Taxonomy" id="182803"/>
    <lineage>
        <taxon>Eukaryota</taxon>
        <taxon>Metazoa</taxon>
        <taxon>Ecdysozoa</taxon>
        <taxon>Arthropoda</taxon>
        <taxon>Chelicerata</taxon>
        <taxon>Arachnida</taxon>
        <taxon>Araneae</taxon>
        <taxon>Araneomorphae</taxon>
        <taxon>Entelegynae</taxon>
        <taxon>Araneoidea</taxon>
        <taxon>Araneidae</taxon>
        <taxon>Araneus</taxon>
    </lineage>
</organism>
<evidence type="ECO:0000256" key="1">
    <source>
        <dbReference type="SAM" id="MobiDB-lite"/>
    </source>
</evidence>
<dbReference type="Proteomes" id="UP000499080">
    <property type="component" value="Unassembled WGS sequence"/>
</dbReference>
<reference evidence="2 3" key="1">
    <citation type="journal article" date="2019" name="Sci. Rep.">
        <title>Orb-weaving spider Araneus ventricosus genome elucidates the spidroin gene catalogue.</title>
        <authorList>
            <person name="Kono N."/>
            <person name="Nakamura H."/>
            <person name="Ohtoshi R."/>
            <person name="Moran D.A.P."/>
            <person name="Shinohara A."/>
            <person name="Yoshida Y."/>
            <person name="Fujiwara M."/>
            <person name="Mori M."/>
            <person name="Tomita M."/>
            <person name="Arakawa K."/>
        </authorList>
    </citation>
    <scope>NUCLEOTIDE SEQUENCE [LARGE SCALE GENOMIC DNA]</scope>
</reference>
<protein>
    <submittedName>
        <fullName evidence="2">Uncharacterized protein</fullName>
    </submittedName>
</protein>
<comment type="caution">
    <text evidence="2">The sequence shown here is derived from an EMBL/GenBank/DDBJ whole genome shotgun (WGS) entry which is preliminary data.</text>
</comment>
<evidence type="ECO:0000313" key="2">
    <source>
        <dbReference type="EMBL" id="GBN23647.1"/>
    </source>
</evidence>
<accession>A0A4Y2MD76</accession>
<dbReference type="EMBL" id="BGPR01007021">
    <property type="protein sequence ID" value="GBN23647.1"/>
    <property type="molecule type" value="Genomic_DNA"/>
</dbReference>
<gene>
    <name evidence="2" type="ORF">AVEN_34813_1</name>
</gene>
<name>A0A4Y2MD76_ARAVE</name>
<sequence>MAPCQPELLAQQPIARLRSPQVGETDEQRGRMTMSLNACVKRKHPLDFGSFVKVPPEERTANYPVVFPSKRAEHMCGENSFPPLGS</sequence>
<proteinExistence type="predicted"/>
<keyword evidence="3" id="KW-1185">Reference proteome</keyword>
<evidence type="ECO:0000313" key="3">
    <source>
        <dbReference type="Proteomes" id="UP000499080"/>
    </source>
</evidence>